<dbReference type="EMBL" id="RHHQ01000025">
    <property type="protein sequence ID" value="RNB80129.1"/>
    <property type="molecule type" value="Genomic_DNA"/>
</dbReference>
<keyword evidence="1" id="KW-0732">Signal</keyword>
<dbReference type="RefSeq" id="WP_122921113.1">
    <property type="nucleotide sequence ID" value="NZ_RHHQ01000025.1"/>
</dbReference>
<feature type="signal peptide" evidence="1">
    <location>
        <begin position="1"/>
        <end position="25"/>
    </location>
</feature>
<dbReference type="AlphaFoldDB" id="A0A3M8CXG2"/>
<evidence type="ECO:0000256" key="1">
    <source>
        <dbReference type="SAM" id="SignalP"/>
    </source>
</evidence>
<sequence length="181" mass="19985">MRVLGYFGFACLLLISLLQCQVALAQRPDIAKLELDTTPAANARQLAQKSTLIVSAWANSSFHSFPTGKKIGTHQIVNYIQTLQVNDVIKGASPRLIRLVSVGIEPLPDAKDPLNEKYPGPLAEGNYVFFLHPVKGTSYYSLTGIWQGVYPLFDGKTVSLTKTGFAEYNGLNVEQMKQRVR</sequence>
<dbReference type="OrthoDB" id="2844905at2"/>
<comment type="caution">
    <text evidence="2">The sequence shown here is derived from an EMBL/GenBank/DDBJ whole genome shotgun (WGS) entry which is preliminary data.</text>
</comment>
<feature type="chain" id="PRO_5018248062" evidence="1">
    <location>
        <begin position="26"/>
        <end position="181"/>
    </location>
</feature>
<evidence type="ECO:0000313" key="3">
    <source>
        <dbReference type="Proteomes" id="UP000271031"/>
    </source>
</evidence>
<accession>A0A3M8CXG2</accession>
<keyword evidence="3" id="KW-1185">Reference proteome</keyword>
<proteinExistence type="predicted"/>
<name>A0A3M8CXG2_9BACL</name>
<dbReference type="Proteomes" id="UP000271031">
    <property type="component" value="Unassembled WGS sequence"/>
</dbReference>
<reference evidence="2 3" key="1">
    <citation type="submission" date="2018-10" db="EMBL/GenBank/DDBJ databases">
        <title>Phylogenomics of Brevibacillus.</title>
        <authorList>
            <person name="Dunlap C."/>
        </authorList>
    </citation>
    <scope>NUCLEOTIDE SEQUENCE [LARGE SCALE GENOMIC DNA]</scope>
    <source>
        <strain evidence="2 3">JCM 15716</strain>
    </source>
</reference>
<gene>
    <name evidence="2" type="ORF">EDM56_27340</name>
</gene>
<organism evidence="2 3">
    <name type="scientific">Brevibacillus fluminis</name>
    <dbReference type="NCBI Taxonomy" id="511487"/>
    <lineage>
        <taxon>Bacteria</taxon>
        <taxon>Bacillati</taxon>
        <taxon>Bacillota</taxon>
        <taxon>Bacilli</taxon>
        <taxon>Bacillales</taxon>
        <taxon>Paenibacillaceae</taxon>
        <taxon>Brevibacillus</taxon>
    </lineage>
</organism>
<protein>
    <submittedName>
        <fullName evidence="2">Uncharacterized protein</fullName>
    </submittedName>
</protein>
<evidence type="ECO:0000313" key="2">
    <source>
        <dbReference type="EMBL" id="RNB80129.1"/>
    </source>
</evidence>